<evidence type="ECO:0000313" key="1">
    <source>
        <dbReference type="EMBL" id="MXU82532.1"/>
    </source>
</evidence>
<organism evidence="1">
    <name type="scientific">Ixodes ricinus</name>
    <name type="common">Common tick</name>
    <name type="synonym">Acarus ricinus</name>
    <dbReference type="NCBI Taxonomy" id="34613"/>
    <lineage>
        <taxon>Eukaryota</taxon>
        <taxon>Metazoa</taxon>
        <taxon>Ecdysozoa</taxon>
        <taxon>Arthropoda</taxon>
        <taxon>Chelicerata</taxon>
        <taxon>Arachnida</taxon>
        <taxon>Acari</taxon>
        <taxon>Parasitiformes</taxon>
        <taxon>Ixodida</taxon>
        <taxon>Ixodoidea</taxon>
        <taxon>Ixodidae</taxon>
        <taxon>Ixodinae</taxon>
        <taxon>Ixodes</taxon>
    </lineage>
</organism>
<sequence>MTMLLPFKASPSLLLVDVVVGGSLTSLTSTALSGLFAFSCSVLFGTESLGLGTGRAGCLPGYPYSPSYV</sequence>
<dbReference type="AlphaFoldDB" id="A0A6B0TRP6"/>
<dbReference type="EMBL" id="GIFC01000449">
    <property type="protein sequence ID" value="MXU82532.1"/>
    <property type="molecule type" value="Transcribed_RNA"/>
</dbReference>
<protein>
    <submittedName>
        <fullName evidence="1">Putative secreted protein</fullName>
    </submittedName>
</protein>
<accession>A0A6B0TRP6</accession>
<proteinExistence type="predicted"/>
<reference evidence="1" key="1">
    <citation type="submission" date="2019-12" db="EMBL/GenBank/DDBJ databases">
        <title>An insight into the sialome of adult female Ixodes ricinus ticks feeding for 6 days.</title>
        <authorList>
            <person name="Perner J."/>
            <person name="Ribeiro J.M.C."/>
        </authorList>
    </citation>
    <scope>NUCLEOTIDE SEQUENCE</scope>
    <source>
        <strain evidence="1">Semi-engorged</strain>
        <tissue evidence="1">Salivary glands</tissue>
    </source>
</reference>
<name>A0A6B0TRP6_IXORI</name>